<accession>A0A1I4XQ40</accession>
<gene>
    <name evidence="2" type="ORF">SAMN05421741_10385</name>
</gene>
<organism evidence="2 3">
    <name type="scientific">Paenimyroides ummariense</name>
    <dbReference type="NCBI Taxonomy" id="913024"/>
    <lineage>
        <taxon>Bacteria</taxon>
        <taxon>Pseudomonadati</taxon>
        <taxon>Bacteroidota</taxon>
        <taxon>Flavobacteriia</taxon>
        <taxon>Flavobacteriales</taxon>
        <taxon>Flavobacteriaceae</taxon>
        <taxon>Paenimyroides</taxon>
    </lineage>
</organism>
<keyword evidence="1" id="KW-0812">Transmembrane</keyword>
<evidence type="ECO:0000256" key="1">
    <source>
        <dbReference type="SAM" id="Phobius"/>
    </source>
</evidence>
<dbReference type="RefSeq" id="WP_091519095.1">
    <property type="nucleotide sequence ID" value="NZ_FOVI01000003.1"/>
</dbReference>
<dbReference type="STRING" id="913024.SAMN05421741_10385"/>
<feature type="transmembrane region" description="Helical" evidence="1">
    <location>
        <begin position="24"/>
        <end position="44"/>
    </location>
</feature>
<evidence type="ECO:0000313" key="3">
    <source>
        <dbReference type="Proteomes" id="UP000199036"/>
    </source>
</evidence>
<evidence type="ECO:0000313" key="2">
    <source>
        <dbReference type="EMBL" id="SFN27941.1"/>
    </source>
</evidence>
<keyword evidence="3" id="KW-1185">Reference proteome</keyword>
<dbReference type="EMBL" id="FOVI01000003">
    <property type="protein sequence ID" value="SFN27941.1"/>
    <property type="molecule type" value="Genomic_DNA"/>
</dbReference>
<keyword evidence="1" id="KW-1133">Transmembrane helix</keyword>
<name>A0A1I4XQ40_9FLAO</name>
<protein>
    <submittedName>
        <fullName evidence="2">Uncharacterized protein</fullName>
    </submittedName>
</protein>
<dbReference type="Proteomes" id="UP000199036">
    <property type="component" value="Unassembled WGS sequence"/>
</dbReference>
<keyword evidence="1" id="KW-0472">Membrane</keyword>
<dbReference type="OrthoDB" id="1366633at2"/>
<dbReference type="AlphaFoldDB" id="A0A1I4XQ40"/>
<reference evidence="3" key="1">
    <citation type="submission" date="2016-10" db="EMBL/GenBank/DDBJ databases">
        <authorList>
            <person name="Varghese N."/>
            <person name="Submissions S."/>
        </authorList>
    </citation>
    <scope>NUCLEOTIDE SEQUENCE [LARGE SCALE GENOMIC DNA]</scope>
    <source>
        <strain evidence="3">DS-12</strain>
    </source>
</reference>
<sequence>METNNENFQESKTEIKPKKSRTGLIIFLVILGFVLIGAGGYFYLDYKNRMANIENEKEYSQERLDAINSIFSVAEYDNIPENYREYIYDFLAHNSYLDGTYFLTKIADRAKSVYAFGDFTDDDNDEDDLAVLFENNDYTSSMLVIFNHKGEGLYIKNFENELPTINAFKVGAKIYENEAKLTPATCGGLMIKTDYRKEALVYDKKTKKFNSHYQYTDEEIKSMNSPEEYYDEGYEAEPVDDTPEEASIINSINQDSN</sequence>
<proteinExistence type="predicted"/>